<evidence type="ECO:0000313" key="5">
    <source>
        <dbReference type="Proteomes" id="UP000076871"/>
    </source>
</evidence>
<evidence type="ECO:0000256" key="2">
    <source>
        <dbReference type="ARBA" id="ARBA00022448"/>
    </source>
</evidence>
<dbReference type="STRING" id="1314785.A0A165HAP5"/>
<organism evidence="4 5">
    <name type="scientific">Laetiporus sulphureus 93-53</name>
    <dbReference type="NCBI Taxonomy" id="1314785"/>
    <lineage>
        <taxon>Eukaryota</taxon>
        <taxon>Fungi</taxon>
        <taxon>Dikarya</taxon>
        <taxon>Basidiomycota</taxon>
        <taxon>Agaricomycotina</taxon>
        <taxon>Agaricomycetes</taxon>
        <taxon>Polyporales</taxon>
        <taxon>Laetiporus</taxon>
    </lineage>
</organism>
<accession>A0A165HAP5</accession>
<evidence type="ECO:0000256" key="3">
    <source>
        <dbReference type="ARBA" id="ARBA00022927"/>
    </source>
</evidence>
<keyword evidence="2" id="KW-0813">Transport</keyword>
<dbReference type="Gene3D" id="3.40.1000.10">
    <property type="entry name" value="Mog1/PsbP, alpha/beta/alpha sandwich"/>
    <property type="match status" value="1"/>
</dbReference>
<dbReference type="PANTHER" id="PTHR15837:SF0">
    <property type="entry name" value="RAN GUANINE NUCLEOTIDE RELEASE FACTOR"/>
    <property type="match status" value="1"/>
</dbReference>
<dbReference type="SUPFAM" id="SSF55724">
    <property type="entry name" value="Mog1p/PsbP-like"/>
    <property type="match status" value="1"/>
</dbReference>
<dbReference type="FunCoup" id="A0A165HAP5">
    <property type="interactions" value="352"/>
</dbReference>
<keyword evidence="5" id="KW-1185">Reference proteome</keyword>
<keyword evidence="3" id="KW-0653">Protein transport</keyword>
<dbReference type="GeneID" id="63823153"/>
<comment type="similarity">
    <text evidence="1">Belongs to the MOG1 family.</text>
</comment>
<dbReference type="Pfam" id="PF04603">
    <property type="entry name" value="Mog1"/>
    <property type="match status" value="1"/>
</dbReference>
<sequence length="178" mass="19550">MTSTRDLFGGAITATFPTRLIDASDLRQIPDTQEVFLYPESNISIIVEILQSVAAQGSVDIARFHFDSLAHDNDAEAHEVVDIYQMSDEGSDQTTPPPTVLTGTQLVRKFNKPEADEVRVLLAVYRLQPHNVDLVLSMNVPTKSADGGAVEGDEWRIAQDTFAAVARSLKIVDYSLFA</sequence>
<dbReference type="InterPro" id="IPR016123">
    <property type="entry name" value="Mog1/PsbP_a/b/a-sand"/>
</dbReference>
<dbReference type="GO" id="GO:0005085">
    <property type="term" value="F:guanyl-nucleotide exchange factor activity"/>
    <property type="evidence" value="ECO:0007669"/>
    <property type="project" value="TreeGrafter"/>
</dbReference>
<dbReference type="GO" id="GO:0031267">
    <property type="term" value="F:small GTPase binding"/>
    <property type="evidence" value="ECO:0007669"/>
    <property type="project" value="TreeGrafter"/>
</dbReference>
<protein>
    <submittedName>
        <fullName evidence="4">Mog1p/PsbP-like protein</fullName>
    </submittedName>
</protein>
<proteinExistence type="inferred from homology"/>
<evidence type="ECO:0000313" key="4">
    <source>
        <dbReference type="EMBL" id="KZT11475.1"/>
    </source>
</evidence>
<name>A0A165HAP5_9APHY</name>
<dbReference type="RefSeq" id="XP_040769215.1">
    <property type="nucleotide sequence ID" value="XM_040906124.1"/>
</dbReference>
<dbReference type="OrthoDB" id="10255285at2759"/>
<dbReference type="AlphaFoldDB" id="A0A165HAP5"/>
<dbReference type="InParanoid" id="A0A165HAP5"/>
<dbReference type="InterPro" id="IPR007681">
    <property type="entry name" value="Mog1"/>
</dbReference>
<dbReference type="Proteomes" id="UP000076871">
    <property type="component" value="Unassembled WGS sequence"/>
</dbReference>
<dbReference type="GO" id="GO:0005634">
    <property type="term" value="C:nucleus"/>
    <property type="evidence" value="ECO:0007669"/>
    <property type="project" value="TreeGrafter"/>
</dbReference>
<dbReference type="GO" id="GO:0006606">
    <property type="term" value="P:protein import into nucleus"/>
    <property type="evidence" value="ECO:0007669"/>
    <property type="project" value="TreeGrafter"/>
</dbReference>
<gene>
    <name evidence="4" type="ORF">LAESUDRAFT_692367</name>
</gene>
<evidence type="ECO:0000256" key="1">
    <source>
        <dbReference type="ARBA" id="ARBA00010307"/>
    </source>
</evidence>
<dbReference type="PANTHER" id="PTHR15837">
    <property type="entry name" value="RAN GUANINE NUCLEOTIDE RELEASE FACTOR"/>
    <property type="match status" value="1"/>
</dbReference>
<reference evidence="4 5" key="1">
    <citation type="journal article" date="2016" name="Mol. Biol. Evol.">
        <title>Comparative Genomics of Early-Diverging Mushroom-Forming Fungi Provides Insights into the Origins of Lignocellulose Decay Capabilities.</title>
        <authorList>
            <person name="Nagy L.G."/>
            <person name="Riley R."/>
            <person name="Tritt A."/>
            <person name="Adam C."/>
            <person name="Daum C."/>
            <person name="Floudas D."/>
            <person name="Sun H."/>
            <person name="Yadav J.S."/>
            <person name="Pangilinan J."/>
            <person name="Larsson K.H."/>
            <person name="Matsuura K."/>
            <person name="Barry K."/>
            <person name="Labutti K."/>
            <person name="Kuo R."/>
            <person name="Ohm R.A."/>
            <person name="Bhattacharya S.S."/>
            <person name="Shirouzu T."/>
            <person name="Yoshinaga Y."/>
            <person name="Martin F.M."/>
            <person name="Grigoriev I.V."/>
            <person name="Hibbett D.S."/>
        </authorList>
    </citation>
    <scope>NUCLEOTIDE SEQUENCE [LARGE SCALE GENOMIC DNA]</scope>
    <source>
        <strain evidence="4 5">93-53</strain>
    </source>
</reference>
<dbReference type="EMBL" id="KV427607">
    <property type="protein sequence ID" value="KZT11475.1"/>
    <property type="molecule type" value="Genomic_DNA"/>
</dbReference>